<reference evidence="2" key="1">
    <citation type="journal article" date="2015" name="Nat. Genet.">
        <title>The genome and transcriptome of the zoonotic hookworm Ancylostoma ceylanicum identify infection-specific gene families.</title>
        <authorList>
            <person name="Schwarz E.M."/>
            <person name="Hu Y."/>
            <person name="Antoshechkin I."/>
            <person name="Miller M.M."/>
            <person name="Sternberg P.W."/>
            <person name="Aroian R.V."/>
        </authorList>
    </citation>
    <scope>NUCLEOTIDE SEQUENCE</scope>
    <source>
        <strain evidence="2">HY135</strain>
    </source>
</reference>
<gene>
    <name evidence="1" type="primary">Acey_s0174.g465</name>
    <name evidence="1" type="ORF">Y032_0174g465</name>
</gene>
<protein>
    <submittedName>
        <fullName evidence="1">Uncharacterized protein</fullName>
    </submittedName>
</protein>
<comment type="caution">
    <text evidence="1">The sequence shown here is derived from an EMBL/GenBank/DDBJ whole genome shotgun (WGS) entry which is preliminary data.</text>
</comment>
<dbReference type="Proteomes" id="UP000024635">
    <property type="component" value="Unassembled WGS sequence"/>
</dbReference>
<name>A0A016SUY6_9BILA</name>
<accession>A0A016SUY6</accession>
<organism evidence="1 2">
    <name type="scientific">Ancylostoma ceylanicum</name>
    <dbReference type="NCBI Taxonomy" id="53326"/>
    <lineage>
        <taxon>Eukaryota</taxon>
        <taxon>Metazoa</taxon>
        <taxon>Ecdysozoa</taxon>
        <taxon>Nematoda</taxon>
        <taxon>Chromadorea</taxon>
        <taxon>Rhabditida</taxon>
        <taxon>Rhabditina</taxon>
        <taxon>Rhabditomorpha</taxon>
        <taxon>Strongyloidea</taxon>
        <taxon>Ancylostomatidae</taxon>
        <taxon>Ancylostomatinae</taxon>
        <taxon>Ancylostoma</taxon>
    </lineage>
</organism>
<keyword evidence="2" id="KW-1185">Reference proteome</keyword>
<proteinExistence type="predicted"/>
<sequence length="66" mass="7501">MVICMSVIVAGSVAQADSNEMLYGNQQHYQNWQWDGSCILSLVLELLAVDLKHLFSIYRIACRLQL</sequence>
<evidence type="ECO:0000313" key="2">
    <source>
        <dbReference type="Proteomes" id="UP000024635"/>
    </source>
</evidence>
<evidence type="ECO:0000313" key="1">
    <source>
        <dbReference type="EMBL" id="EYB94222.1"/>
    </source>
</evidence>
<dbReference type="EMBL" id="JARK01001510">
    <property type="protein sequence ID" value="EYB94222.1"/>
    <property type="molecule type" value="Genomic_DNA"/>
</dbReference>
<dbReference type="AlphaFoldDB" id="A0A016SUY6"/>